<evidence type="ECO:0000313" key="4">
    <source>
        <dbReference type="EMBL" id="SPD88974.1"/>
    </source>
</evidence>
<keyword evidence="5" id="KW-1185">Reference proteome</keyword>
<proteinExistence type="predicted"/>
<gene>
    <name evidence="4" type="ORF">MPLG2_3944</name>
</gene>
<keyword evidence="2" id="KW-0520">NAD</keyword>
<dbReference type="PANTHER" id="PTHR43333:SF1">
    <property type="entry name" value="D-ISOMER SPECIFIC 2-HYDROXYACID DEHYDROGENASE NAD-BINDING DOMAIN-CONTAINING PROTEIN"/>
    <property type="match status" value="1"/>
</dbReference>
<accession>A0A2N9JLR0</accession>
<dbReference type="AlphaFoldDB" id="A0A2N9JLR0"/>
<dbReference type="OrthoDB" id="4324715at2"/>
<keyword evidence="1" id="KW-0560">Oxidoreductase</keyword>
<dbReference type="Pfam" id="PF02826">
    <property type="entry name" value="2-Hacid_dh_C"/>
    <property type="match status" value="1"/>
</dbReference>
<dbReference type="SUPFAM" id="SSF51735">
    <property type="entry name" value="NAD(P)-binding Rossmann-fold domains"/>
    <property type="match status" value="1"/>
</dbReference>
<dbReference type="KEGG" id="mgg:MPLG2_3944"/>
<dbReference type="InterPro" id="IPR006140">
    <property type="entry name" value="D-isomer_DH_NAD-bd"/>
</dbReference>
<reference evidence="4 5" key="1">
    <citation type="submission" date="2018-02" db="EMBL/GenBank/DDBJ databases">
        <authorList>
            <person name="Cohen D.B."/>
            <person name="Kent A.D."/>
        </authorList>
    </citation>
    <scope>NUCLEOTIDE SEQUENCE [LARGE SCALE GENOMIC DNA]</scope>
    <source>
        <strain evidence="4">1</strain>
    </source>
</reference>
<dbReference type="GO" id="GO:0051287">
    <property type="term" value="F:NAD binding"/>
    <property type="evidence" value="ECO:0007669"/>
    <property type="project" value="InterPro"/>
</dbReference>
<dbReference type="Gene3D" id="3.40.50.720">
    <property type="entry name" value="NAD(P)-binding Rossmann-like Domain"/>
    <property type="match status" value="2"/>
</dbReference>
<name>A0A2N9JLR0_9ACTN</name>
<dbReference type="InterPro" id="IPR036291">
    <property type="entry name" value="NAD(P)-bd_dom_sf"/>
</dbReference>
<dbReference type="PANTHER" id="PTHR43333">
    <property type="entry name" value="2-HACID_DH_C DOMAIN-CONTAINING PROTEIN"/>
    <property type="match status" value="1"/>
</dbReference>
<dbReference type="GO" id="GO:0016491">
    <property type="term" value="F:oxidoreductase activity"/>
    <property type="evidence" value="ECO:0007669"/>
    <property type="project" value="UniProtKB-KW"/>
</dbReference>
<evidence type="ECO:0000259" key="3">
    <source>
        <dbReference type="Pfam" id="PF02826"/>
    </source>
</evidence>
<evidence type="ECO:0000256" key="2">
    <source>
        <dbReference type="ARBA" id="ARBA00023027"/>
    </source>
</evidence>
<sequence length="312" mass="32958">MLLIVPTDAPFVLDPVDDVEVLAYDPNDDLTDAHLAADAAVVWGFASPIITQLLGAPRLRWIQTLTAGPDPVLAAGFPASVQVTTGRGFHDETVAEHALALALAGLRQLPECLEAQADRRWADELTGFRPLFDGVTLTSLIGAQVTVWGFGSIGQTIAARFAAMGATVTGVARSAGERGGFAVRATAEVDDLLPQTDVLVLVLPKSPETDNVLDARRLALLPSYAWVINVGRGNAIDEPALAAALHDGSLGGAGLDVFKAEPLPADSPLWSAPHVIITPHNAGGRPLHTKEFITDNLHRLLNGDQLRNLAPR</sequence>
<feature type="domain" description="D-isomer specific 2-hydroxyacid dehydrogenase NAD-binding" evidence="3">
    <location>
        <begin position="99"/>
        <end position="282"/>
    </location>
</feature>
<evidence type="ECO:0000256" key="1">
    <source>
        <dbReference type="ARBA" id="ARBA00023002"/>
    </source>
</evidence>
<protein>
    <submittedName>
        <fullName evidence="4">Phosphoglycerate dehydrogenase</fullName>
    </submittedName>
</protein>
<dbReference type="Proteomes" id="UP000238164">
    <property type="component" value="Chromosome 1"/>
</dbReference>
<dbReference type="RefSeq" id="WP_105187362.1">
    <property type="nucleotide sequence ID" value="NZ_BAAAGO010000016.1"/>
</dbReference>
<dbReference type="SUPFAM" id="SSF52283">
    <property type="entry name" value="Formate/glycerate dehydrogenase catalytic domain-like"/>
    <property type="match status" value="1"/>
</dbReference>
<organism evidence="4 5">
    <name type="scientific">Micropruina glycogenica</name>
    <dbReference type="NCBI Taxonomy" id="75385"/>
    <lineage>
        <taxon>Bacteria</taxon>
        <taxon>Bacillati</taxon>
        <taxon>Actinomycetota</taxon>
        <taxon>Actinomycetes</taxon>
        <taxon>Propionibacteriales</taxon>
        <taxon>Nocardioidaceae</taxon>
        <taxon>Micropruina</taxon>
    </lineage>
</organism>
<evidence type="ECO:0000313" key="5">
    <source>
        <dbReference type="Proteomes" id="UP000238164"/>
    </source>
</evidence>
<dbReference type="EMBL" id="LT985188">
    <property type="protein sequence ID" value="SPD88974.1"/>
    <property type="molecule type" value="Genomic_DNA"/>
</dbReference>